<dbReference type="EMBL" id="FTNO01000002">
    <property type="protein sequence ID" value="SIR56929.1"/>
    <property type="molecule type" value="Genomic_DNA"/>
</dbReference>
<keyword evidence="2" id="KW-1185">Reference proteome</keyword>
<proteinExistence type="predicted"/>
<reference evidence="2" key="1">
    <citation type="submission" date="2017-01" db="EMBL/GenBank/DDBJ databases">
        <authorList>
            <person name="Varghese N."/>
            <person name="Submissions S."/>
        </authorList>
    </citation>
    <scope>NUCLEOTIDE SEQUENCE [LARGE SCALE GENOMIC DNA]</scope>
    <source>
        <strain evidence="2">CGMCC 1.7737</strain>
    </source>
</reference>
<organism evidence="1 2">
    <name type="scientific">Haladaptatus litoreus</name>
    <dbReference type="NCBI Taxonomy" id="553468"/>
    <lineage>
        <taxon>Archaea</taxon>
        <taxon>Methanobacteriati</taxon>
        <taxon>Methanobacteriota</taxon>
        <taxon>Stenosarchaea group</taxon>
        <taxon>Halobacteria</taxon>
        <taxon>Halobacteriales</taxon>
        <taxon>Haladaptataceae</taxon>
        <taxon>Haladaptatus</taxon>
    </lineage>
</organism>
<evidence type="ECO:0000313" key="2">
    <source>
        <dbReference type="Proteomes" id="UP000186914"/>
    </source>
</evidence>
<sequence>MLRELLMKAQDGRVAFDRSWRFQFSDADRPDLMVEITYLEKKASGA</sequence>
<dbReference type="Proteomes" id="UP000186914">
    <property type="component" value="Unassembled WGS sequence"/>
</dbReference>
<name>A0A1N7C014_9EURY</name>
<gene>
    <name evidence="1" type="ORF">SAMN05421858_2871</name>
</gene>
<protein>
    <submittedName>
        <fullName evidence="1">Uncharacterized protein</fullName>
    </submittedName>
</protein>
<accession>A0A1N7C014</accession>
<evidence type="ECO:0000313" key="1">
    <source>
        <dbReference type="EMBL" id="SIR56929.1"/>
    </source>
</evidence>
<dbReference type="AlphaFoldDB" id="A0A1N7C014"/>